<sequence length="90" mass="10498">MDLTTDRLPYFAFFAYLHLEGFDFSLHCTKRTIFADFGQMSHGMRRRVVDDDGWILFSSVDGAIFVDVRRYPTRRRAMWGLPPVSAMDLS</sequence>
<dbReference type="Proteomes" id="UP000035642">
    <property type="component" value="Unassembled WGS sequence"/>
</dbReference>
<evidence type="ECO:0000313" key="2">
    <source>
        <dbReference type="WBParaSite" id="ACAC_0000261001-mRNA-1"/>
    </source>
</evidence>
<keyword evidence="1" id="KW-1185">Reference proteome</keyword>
<dbReference type="AlphaFoldDB" id="A0A0K0CYA3"/>
<organism evidence="1 2">
    <name type="scientific">Angiostrongylus cantonensis</name>
    <name type="common">Rat lungworm</name>
    <dbReference type="NCBI Taxonomy" id="6313"/>
    <lineage>
        <taxon>Eukaryota</taxon>
        <taxon>Metazoa</taxon>
        <taxon>Ecdysozoa</taxon>
        <taxon>Nematoda</taxon>
        <taxon>Chromadorea</taxon>
        <taxon>Rhabditida</taxon>
        <taxon>Rhabditina</taxon>
        <taxon>Rhabditomorpha</taxon>
        <taxon>Strongyloidea</taxon>
        <taxon>Metastrongylidae</taxon>
        <taxon>Angiostrongylus</taxon>
    </lineage>
</organism>
<accession>A0A0K0CYA3</accession>
<protein>
    <submittedName>
        <fullName evidence="2">DUF2185 domain-containing protein</fullName>
    </submittedName>
</protein>
<reference evidence="1" key="1">
    <citation type="submission" date="2012-09" db="EMBL/GenBank/DDBJ databases">
        <authorList>
            <person name="Martin A.A."/>
        </authorList>
    </citation>
    <scope>NUCLEOTIDE SEQUENCE</scope>
</reference>
<dbReference type="WBParaSite" id="ACAC_0000261001-mRNA-1">
    <property type="protein sequence ID" value="ACAC_0000261001-mRNA-1"/>
    <property type="gene ID" value="ACAC_0000261001"/>
</dbReference>
<name>A0A0K0CYA3_ANGCA</name>
<proteinExistence type="predicted"/>
<reference evidence="2" key="2">
    <citation type="submission" date="2017-02" db="UniProtKB">
        <authorList>
            <consortium name="WormBaseParasite"/>
        </authorList>
    </citation>
    <scope>IDENTIFICATION</scope>
</reference>
<evidence type="ECO:0000313" key="1">
    <source>
        <dbReference type="Proteomes" id="UP000035642"/>
    </source>
</evidence>